<comment type="caution">
    <text evidence="2">The sequence shown here is derived from an EMBL/GenBank/DDBJ whole genome shotgun (WGS) entry which is preliminary data.</text>
</comment>
<evidence type="ECO:0000313" key="3">
    <source>
        <dbReference type="Proteomes" id="UP000094444"/>
    </source>
</evidence>
<dbReference type="EMBL" id="MAVT02002519">
    <property type="protein sequence ID" value="POS69228.1"/>
    <property type="molecule type" value="Genomic_DNA"/>
</dbReference>
<feature type="signal peptide" evidence="1">
    <location>
        <begin position="1"/>
        <end position="19"/>
    </location>
</feature>
<organism evidence="2 3">
    <name type="scientific">Diaporthe helianthi</name>
    <dbReference type="NCBI Taxonomy" id="158607"/>
    <lineage>
        <taxon>Eukaryota</taxon>
        <taxon>Fungi</taxon>
        <taxon>Dikarya</taxon>
        <taxon>Ascomycota</taxon>
        <taxon>Pezizomycotina</taxon>
        <taxon>Sordariomycetes</taxon>
        <taxon>Sordariomycetidae</taxon>
        <taxon>Diaporthales</taxon>
        <taxon>Diaporthaceae</taxon>
        <taxon>Diaporthe</taxon>
    </lineage>
</organism>
<keyword evidence="3" id="KW-1185">Reference proteome</keyword>
<accession>A0A2P5HG55</accession>
<keyword evidence="1" id="KW-0732">Signal</keyword>
<name>A0A2P5HG55_DIAHE</name>
<dbReference type="AlphaFoldDB" id="A0A2P5HG55"/>
<evidence type="ECO:0000313" key="2">
    <source>
        <dbReference type="EMBL" id="POS69228.1"/>
    </source>
</evidence>
<reference evidence="2" key="1">
    <citation type="submission" date="2017-09" db="EMBL/GenBank/DDBJ databases">
        <title>Polyketide synthases of a Diaporthe helianthi virulent isolate.</title>
        <authorList>
            <person name="Baroncelli R."/>
        </authorList>
    </citation>
    <scope>NUCLEOTIDE SEQUENCE [LARGE SCALE GENOMIC DNA]</scope>
    <source>
        <strain evidence="2">7/96</strain>
    </source>
</reference>
<evidence type="ECO:0000256" key="1">
    <source>
        <dbReference type="SAM" id="SignalP"/>
    </source>
</evidence>
<feature type="chain" id="PRO_5015116280" evidence="1">
    <location>
        <begin position="20"/>
        <end position="68"/>
    </location>
</feature>
<protein>
    <submittedName>
        <fullName evidence="2">Uncharacterized protein</fullName>
    </submittedName>
</protein>
<sequence length="68" mass="7370">MKFLKSAAYALMASQLTAAAPAAAQPSTDIIEYRTLNEAHAVLLTLDKRLRCETLSQTLRTISTSGIM</sequence>
<proteinExistence type="predicted"/>
<dbReference type="Proteomes" id="UP000094444">
    <property type="component" value="Unassembled WGS sequence"/>
</dbReference>
<dbReference type="InParanoid" id="A0A2P5HG55"/>
<gene>
    <name evidence="2" type="ORF">DHEL01_v212378</name>
</gene>